<dbReference type="EMBL" id="CABVGY010000004">
    <property type="protein sequence ID" value="VVM55277.1"/>
    <property type="molecule type" value="Genomic_DNA"/>
</dbReference>
<dbReference type="AlphaFoldDB" id="A0A5E6QIN9"/>
<name>A0A5E6QIN9_PSEFL</name>
<dbReference type="OrthoDB" id="7002963at2"/>
<organism evidence="1 2">
    <name type="scientific">Pseudomonas fluorescens</name>
    <dbReference type="NCBI Taxonomy" id="294"/>
    <lineage>
        <taxon>Bacteria</taxon>
        <taxon>Pseudomonadati</taxon>
        <taxon>Pseudomonadota</taxon>
        <taxon>Gammaproteobacteria</taxon>
        <taxon>Pseudomonadales</taxon>
        <taxon>Pseudomonadaceae</taxon>
        <taxon>Pseudomonas</taxon>
    </lineage>
</organism>
<dbReference type="InterPro" id="IPR023381">
    <property type="entry name" value="YP001051499.1-like_dom_sf"/>
</dbReference>
<evidence type="ECO:0000313" key="2">
    <source>
        <dbReference type="Proteomes" id="UP000326729"/>
    </source>
</evidence>
<sequence length="181" mass="20831">MQWYLIFEDAAVEPLFQKLDGKQKVLVLSAYIYRQAKLIKDFDHYYGEDLFGLLVRGLTSVILGENDAIKHVEQEVVNRIPDTDEFSEQVGAYAQNIMIALDYLLLYMLSGDVSDMQRSVDMTLQNIDLVCYEVDEAYDERKVVEQEVLVVLNIINSIEDISVGLYSDIVTVQELARKYML</sequence>
<evidence type="ECO:0000313" key="1">
    <source>
        <dbReference type="EMBL" id="VVM55277.1"/>
    </source>
</evidence>
<dbReference type="RefSeq" id="WP_150715148.1">
    <property type="nucleotide sequence ID" value="NZ_CABVGY010000004.1"/>
</dbReference>
<dbReference type="Gene3D" id="1.20.1590.10">
    <property type="entry name" value="YP_001051499.1 domain like"/>
    <property type="match status" value="1"/>
</dbReference>
<gene>
    <name evidence="1" type="ORF">PS659_01027</name>
</gene>
<dbReference type="Proteomes" id="UP000326729">
    <property type="component" value="Unassembled WGS sequence"/>
</dbReference>
<protein>
    <submittedName>
        <fullName evidence="1">Uncharacterized protein</fullName>
    </submittedName>
</protein>
<reference evidence="1 2" key="1">
    <citation type="submission" date="2019-09" db="EMBL/GenBank/DDBJ databases">
        <authorList>
            <person name="Chandra G."/>
            <person name="Truman W A."/>
        </authorList>
    </citation>
    <scope>NUCLEOTIDE SEQUENCE [LARGE SCALE GENOMIC DNA]</scope>
    <source>
        <strain evidence="1">PS659</strain>
    </source>
</reference>
<accession>A0A5E6QIN9</accession>
<proteinExistence type="predicted"/>